<comment type="caution">
    <text evidence="1">The sequence shown here is derived from an EMBL/GenBank/DDBJ whole genome shotgun (WGS) entry which is preliminary data.</text>
</comment>
<name>A0AAX6MMB3_9PEZI</name>
<dbReference type="EMBL" id="JBANMG010000005">
    <property type="protein sequence ID" value="KAK6953624.1"/>
    <property type="molecule type" value="Genomic_DNA"/>
</dbReference>
<protein>
    <recommendedName>
        <fullName evidence="3">Heterokaryon incompatibility domain-containing protein</fullName>
    </recommendedName>
</protein>
<dbReference type="PANTHER" id="PTHR24148">
    <property type="entry name" value="ANKYRIN REPEAT DOMAIN-CONTAINING PROTEIN 39 HOMOLOG-RELATED"/>
    <property type="match status" value="1"/>
</dbReference>
<evidence type="ECO:0000313" key="2">
    <source>
        <dbReference type="Proteomes" id="UP001369815"/>
    </source>
</evidence>
<evidence type="ECO:0008006" key="3">
    <source>
        <dbReference type="Google" id="ProtNLM"/>
    </source>
</evidence>
<evidence type="ECO:0000313" key="1">
    <source>
        <dbReference type="EMBL" id="KAK6953624.1"/>
    </source>
</evidence>
<gene>
    <name evidence="1" type="ORF">Daesc_005929</name>
</gene>
<dbReference type="Pfam" id="PF26639">
    <property type="entry name" value="Het-6_barrel"/>
    <property type="match status" value="1"/>
</dbReference>
<dbReference type="PANTHER" id="PTHR24148:SF64">
    <property type="entry name" value="HETEROKARYON INCOMPATIBILITY DOMAIN-CONTAINING PROTEIN"/>
    <property type="match status" value="1"/>
</dbReference>
<organism evidence="1 2">
    <name type="scientific">Daldinia eschscholtzii</name>
    <dbReference type="NCBI Taxonomy" id="292717"/>
    <lineage>
        <taxon>Eukaryota</taxon>
        <taxon>Fungi</taxon>
        <taxon>Dikarya</taxon>
        <taxon>Ascomycota</taxon>
        <taxon>Pezizomycotina</taxon>
        <taxon>Sordariomycetes</taxon>
        <taxon>Xylariomycetidae</taxon>
        <taxon>Xylariales</taxon>
        <taxon>Hypoxylaceae</taxon>
        <taxon>Daldinia</taxon>
    </lineage>
</organism>
<dbReference type="InterPro" id="IPR052895">
    <property type="entry name" value="HetReg/Transcr_Mod"/>
</dbReference>
<dbReference type="Proteomes" id="UP001369815">
    <property type="component" value="Unassembled WGS sequence"/>
</dbReference>
<dbReference type="AlphaFoldDB" id="A0AAX6MMB3"/>
<accession>A0AAX6MMB3</accession>
<sequence length="515" mass="58018">MAGSITYWSERYRLIRLPAKLALKMLTRRFGDNDKESERHIEGLQYLLENEWFFRVWTSQEVVFARESVLICGTSHLDWKLFNSALEVLPTLGPDLGMLWLATSRRVTNVQIRRLKKTTSGQVVQTLPPSRNNMPLKSRLAFERMDMFWMRSLGHLQCSIPHDKVYGLYSIFKASGLELPDVDYGKTVQEVYGDATKSLIRTHHRGLNVLLISIRPQGHDDFPTWVPNWDISHMPGSDPLDKTGNWPFEGSSYRASGDSFATIPSFTPPGELQVKGLIIGNVQEIVVSSTAGENPDVIGSKPFSLNFIRACREWFVRLDSVWEAEIYQGQGIPTEAMKNVLAFQKFNGIGNVEPKQLEELETLFYCWADVFMYPACGLVTAQDIETVAQLDPNSVDYPEIIQGALKTSKIMSSGSAISDAVKTILANASWFHNKVCFELANWGFLFLETGHIGRAYYNCREKDKVALLAGSNVPFVLREVGCDRYQLVAPAYIYGIMDGESWPADGTGVKDMILV</sequence>
<reference evidence="1 2" key="1">
    <citation type="journal article" date="2024" name="Front Chem Biol">
        <title>Unveiling the potential of Daldinia eschscholtzii MFLUCC 19-0629 through bioactivity and bioinformatics studies for enhanced sustainable agriculture production.</title>
        <authorList>
            <person name="Brooks S."/>
            <person name="Weaver J.A."/>
            <person name="Klomchit A."/>
            <person name="Alharthi S.A."/>
            <person name="Onlamun T."/>
            <person name="Nurani R."/>
            <person name="Vong T.K."/>
            <person name="Alberti F."/>
            <person name="Greco C."/>
        </authorList>
    </citation>
    <scope>NUCLEOTIDE SEQUENCE [LARGE SCALE GENOMIC DNA]</scope>
    <source>
        <strain evidence="1">MFLUCC 19-0629</strain>
    </source>
</reference>
<keyword evidence="2" id="KW-1185">Reference proteome</keyword>
<proteinExistence type="predicted"/>